<dbReference type="RefSeq" id="WP_344014121.1">
    <property type="nucleotide sequence ID" value="NZ_BAAAIZ010000051.1"/>
</dbReference>
<feature type="repeat" description="ANK" evidence="3">
    <location>
        <begin position="77"/>
        <end position="109"/>
    </location>
</feature>
<keyword evidence="2 3" id="KW-0040">ANK repeat</keyword>
<dbReference type="SMART" id="SM00248">
    <property type="entry name" value="ANK"/>
    <property type="match status" value="3"/>
</dbReference>
<dbReference type="Pfam" id="PF00023">
    <property type="entry name" value="Ank"/>
    <property type="match status" value="1"/>
</dbReference>
<keyword evidence="1" id="KW-0677">Repeat</keyword>
<evidence type="ECO:0000256" key="3">
    <source>
        <dbReference type="PROSITE-ProRule" id="PRU00023"/>
    </source>
</evidence>
<sequence length="161" mass="16385">MNHRRRKKLTRRLLDAIVVGDTAGVRAALRAGADPEHPDSEGATPLYLASVSGHAEIARLLLNAGARPDTESGGTGSEGTPLCAAACWGHIGAVRELLAHGADPDLREDQGTGRTALEWAREGGHTETVELLVTAIGAGTEAAGAEAAPGSSAGRTPGKSP</sequence>
<gene>
    <name evidence="5" type="ORF">GCM10009601_36400</name>
</gene>
<reference evidence="6" key="1">
    <citation type="journal article" date="2019" name="Int. J. Syst. Evol. Microbiol.">
        <title>The Global Catalogue of Microorganisms (GCM) 10K type strain sequencing project: providing services to taxonomists for standard genome sequencing and annotation.</title>
        <authorList>
            <consortium name="The Broad Institute Genomics Platform"/>
            <consortium name="The Broad Institute Genome Sequencing Center for Infectious Disease"/>
            <person name="Wu L."/>
            <person name="Ma J."/>
        </authorList>
    </citation>
    <scope>NUCLEOTIDE SEQUENCE [LARGE SCALE GENOMIC DNA]</scope>
    <source>
        <strain evidence="6">JCM 11756</strain>
    </source>
</reference>
<dbReference type="PANTHER" id="PTHR24171:SF9">
    <property type="entry name" value="ANKYRIN REPEAT DOMAIN-CONTAINING PROTEIN 39"/>
    <property type="match status" value="1"/>
</dbReference>
<evidence type="ECO:0000256" key="1">
    <source>
        <dbReference type="ARBA" id="ARBA00022737"/>
    </source>
</evidence>
<evidence type="ECO:0000256" key="2">
    <source>
        <dbReference type="ARBA" id="ARBA00023043"/>
    </source>
</evidence>
<dbReference type="PRINTS" id="PR01415">
    <property type="entry name" value="ANKYRIN"/>
</dbReference>
<keyword evidence="6" id="KW-1185">Reference proteome</keyword>
<evidence type="ECO:0000256" key="4">
    <source>
        <dbReference type="SAM" id="MobiDB-lite"/>
    </source>
</evidence>
<dbReference type="PROSITE" id="PS50297">
    <property type="entry name" value="ANK_REP_REGION"/>
    <property type="match status" value="1"/>
</dbReference>
<dbReference type="PANTHER" id="PTHR24171">
    <property type="entry name" value="ANKYRIN REPEAT DOMAIN-CONTAINING PROTEIN 39-RELATED"/>
    <property type="match status" value="1"/>
</dbReference>
<dbReference type="Gene3D" id="1.25.40.20">
    <property type="entry name" value="Ankyrin repeat-containing domain"/>
    <property type="match status" value="1"/>
</dbReference>
<feature type="region of interest" description="Disordered" evidence="4">
    <location>
        <begin position="142"/>
        <end position="161"/>
    </location>
</feature>
<dbReference type="Proteomes" id="UP001500973">
    <property type="component" value="Unassembled WGS sequence"/>
</dbReference>
<evidence type="ECO:0000313" key="6">
    <source>
        <dbReference type="Proteomes" id="UP001500973"/>
    </source>
</evidence>
<dbReference type="PROSITE" id="PS50088">
    <property type="entry name" value="ANK_REPEAT"/>
    <property type="match status" value="2"/>
</dbReference>
<proteinExistence type="predicted"/>
<evidence type="ECO:0000313" key="5">
    <source>
        <dbReference type="EMBL" id="GAA1426748.1"/>
    </source>
</evidence>
<dbReference type="InterPro" id="IPR036770">
    <property type="entry name" value="Ankyrin_rpt-contain_sf"/>
</dbReference>
<comment type="caution">
    <text evidence="5">The sequence shown here is derived from an EMBL/GenBank/DDBJ whole genome shotgun (WGS) entry which is preliminary data.</text>
</comment>
<dbReference type="SUPFAM" id="SSF48403">
    <property type="entry name" value="Ankyrin repeat"/>
    <property type="match status" value="1"/>
</dbReference>
<feature type="repeat" description="ANK" evidence="3">
    <location>
        <begin position="41"/>
        <end position="73"/>
    </location>
</feature>
<dbReference type="Pfam" id="PF12796">
    <property type="entry name" value="Ank_2"/>
    <property type="match status" value="1"/>
</dbReference>
<accession>A0ABP4JS01</accession>
<name>A0ABP4JS01_9ACTN</name>
<feature type="compositionally biased region" description="Low complexity" evidence="4">
    <location>
        <begin position="142"/>
        <end position="154"/>
    </location>
</feature>
<dbReference type="EMBL" id="BAAAIZ010000051">
    <property type="protein sequence ID" value="GAA1426748.1"/>
    <property type="molecule type" value="Genomic_DNA"/>
</dbReference>
<dbReference type="InterPro" id="IPR002110">
    <property type="entry name" value="Ankyrin_rpt"/>
</dbReference>
<protein>
    <submittedName>
        <fullName evidence="5">Ankyrin repeat domain-containing protein</fullName>
    </submittedName>
</protein>
<organism evidence="5 6">
    <name type="scientific">Streptomyces thermospinosisporus</name>
    <dbReference type="NCBI Taxonomy" id="161482"/>
    <lineage>
        <taxon>Bacteria</taxon>
        <taxon>Bacillati</taxon>
        <taxon>Actinomycetota</taxon>
        <taxon>Actinomycetes</taxon>
        <taxon>Kitasatosporales</taxon>
        <taxon>Streptomycetaceae</taxon>
        <taxon>Streptomyces</taxon>
    </lineage>
</organism>